<gene>
    <name evidence="1" type="ORF">DS831_04715</name>
</gene>
<dbReference type="OrthoDB" id="1758052at2"/>
<proteinExistence type="predicted"/>
<dbReference type="RefSeq" id="WP_118900886.1">
    <property type="nucleotide sequence ID" value="NZ_QOCR01000002.1"/>
</dbReference>
<evidence type="ECO:0000313" key="2">
    <source>
        <dbReference type="Proteomes" id="UP000284109"/>
    </source>
</evidence>
<sequence>MEIKSNQNQIQFKNKIYQLNLAFPLVFECFHILKDDKLDNLERLELALFCFVDDSLDDLSVQDKNDLLTQIFDQFIYTEEDKRRAELTKHEPQAFDYEQDSDLIYSAVLQQYNIDLTQPEVQQSLSWSKFNALINGLTDETFFRKVTMYRTIKIDKEKMSDEQQQFLKEMKLLYGLHKSNPNEQLSADELAMILAPLDQPHKFLKIKELQDQGRLPKPGSKKGGS</sequence>
<evidence type="ECO:0000313" key="1">
    <source>
        <dbReference type="EMBL" id="RHW51327.1"/>
    </source>
</evidence>
<reference evidence="1 2" key="1">
    <citation type="submission" date="2018-07" db="EMBL/GenBank/DDBJ databases">
        <title>Genome sequences of six Lactobacillus spp. isolated from bumble bee guts.</title>
        <authorList>
            <person name="Motta E.V.S."/>
            <person name="Moran N.A."/>
        </authorList>
    </citation>
    <scope>NUCLEOTIDE SEQUENCE [LARGE SCALE GENOMIC DNA]</scope>
    <source>
        <strain evidence="1 2">BI-1.1</strain>
    </source>
</reference>
<name>A0A417ZI12_9LACO</name>
<protein>
    <submittedName>
        <fullName evidence="1">Uncharacterized protein</fullName>
    </submittedName>
</protein>
<dbReference type="InterPro" id="IPR009660">
    <property type="entry name" value="Phage_A500_Gp15"/>
</dbReference>
<dbReference type="Pfam" id="PF06854">
    <property type="entry name" value="Phage_Gp15"/>
    <property type="match status" value="1"/>
</dbReference>
<dbReference type="AlphaFoldDB" id="A0A417ZI12"/>
<keyword evidence="2" id="KW-1185">Reference proteome</keyword>
<organism evidence="1 2">
    <name type="scientific">Bombilactobacillus bombi</name>
    <dbReference type="NCBI Taxonomy" id="1303590"/>
    <lineage>
        <taxon>Bacteria</taxon>
        <taxon>Bacillati</taxon>
        <taxon>Bacillota</taxon>
        <taxon>Bacilli</taxon>
        <taxon>Lactobacillales</taxon>
        <taxon>Lactobacillaceae</taxon>
        <taxon>Bombilactobacillus</taxon>
    </lineage>
</organism>
<comment type="caution">
    <text evidence="1">The sequence shown here is derived from an EMBL/GenBank/DDBJ whole genome shotgun (WGS) entry which is preliminary data.</text>
</comment>
<dbReference type="EMBL" id="QOCR01000002">
    <property type="protein sequence ID" value="RHW51327.1"/>
    <property type="molecule type" value="Genomic_DNA"/>
</dbReference>
<dbReference type="Proteomes" id="UP000284109">
    <property type="component" value="Unassembled WGS sequence"/>
</dbReference>
<accession>A0A417ZI12</accession>